<proteinExistence type="predicted"/>
<dbReference type="AlphaFoldDB" id="A0AAD2IZ24"/>
<dbReference type="EMBL" id="CYTK01000003">
    <property type="protein sequence ID" value="CUJ01366.1"/>
    <property type="molecule type" value="Genomic_DNA"/>
</dbReference>
<keyword evidence="1" id="KW-0472">Membrane</keyword>
<feature type="transmembrane region" description="Helical" evidence="1">
    <location>
        <begin position="6"/>
        <end position="25"/>
    </location>
</feature>
<dbReference type="Proteomes" id="UP000044098">
    <property type="component" value="Unassembled WGS sequence"/>
</dbReference>
<sequence>MTATYAIWALCALYLIALIGDALMARCWRDE</sequence>
<keyword evidence="1" id="KW-1133">Transmembrane helix</keyword>
<evidence type="ECO:0000313" key="3">
    <source>
        <dbReference type="Proteomes" id="UP000044098"/>
    </source>
</evidence>
<comment type="caution">
    <text evidence="2">The sequence shown here is derived from an EMBL/GenBank/DDBJ whole genome shotgun (WGS) entry which is preliminary data.</text>
</comment>
<keyword evidence="1" id="KW-0812">Transmembrane</keyword>
<evidence type="ECO:0000256" key="1">
    <source>
        <dbReference type="SAM" id="Phobius"/>
    </source>
</evidence>
<protein>
    <submittedName>
        <fullName evidence="2">Uncharacterized protein</fullName>
    </submittedName>
</protein>
<organism evidence="2 3">
    <name type="scientific">Achromobacter aegrifaciens</name>
    <dbReference type="NCBI Taxonomy" id="1287736"/>
    <lineage>
        <taxon>Bacteria</taxon>
        <taxon>Pseudomonadati</taxon>
        <taxon>Pseudomonadota</taxon>
        <taxon>Betaproteobacteria</taxon>
        <taxon>Burkholderiales</taxon>
        <taxon>Alcaligenaceae</taxon>
        <taxon>Achromobacter</taxon>
    </lineage>
</organism>
<reference evidence="2 3" key="1">
    <citation type="submission" date="2015-09" db="EMBL/GenBank/DDBJ databases">
        <authorList>
            <consortium name="Pathogen Informatics"/>
        </authorList>
    </citation>
    <scope>NUCLEOTIDE SEQUENCE [LARGE SCALE GENOMIC DNA]</scope>
    <source>
        <strain evidence="2 3">2789STDY5608625</strain>
    </source>
</reference>
<gene>
    <name evidence="2" type="ORF">ERS370000_02433</name>
</gene>
<evidence type="ECO:0000313" key="2">
    <source>
        <dbReference type="EMBL" id="CUJ01366.1"/>
    </source>
</evidence>
<name>A0AAD2IZ24_ACHAE</name>
<accession>A0AAD2IZ24</accession>